<proteinExistence type="inferred from homology"/>
<reference evidence="13 14" key="1">
    <citation type="submission" date="2018-06" db="EMBL/GenBank/DDBJ databases">
        <title>Comparative genomics reveals the genomic features of Rhizophagus irregularis, R. cerebriforme, R. diaphanum and Gigaspora rosea, and their symbiotic lifestyle signature.</title>
        <authorList>
            <person name="Morin E."/>
            <person name="San Clemente H."/>
            <person name="Chen E.C.H."/>
            <person name="De La Providencia I."/>
            <person name="Hainaut M."/>
            <person name="Kuo A."/>
            <person name="Kohler A."/>
            <person name="Murat C."/>
            <person name="Tang N."/>
            <person name="Roy S."/>
            <person name="Loubradou J."/>
            <person name="Henrissat B."/>
            <person name="Grigoriev I.V."/>
            <person name="Corradi N."/>
            <person name="Roux C."/>
            <person name="Martin F.M."/>
        </authorList>
    </citation>
    <scope>NUCLEOTIDE SEQUENCE [LARGE SCALE GENOMIC DNA]</scope>
    <source>
        <strain evidence="13 14">DAOM 227022</strain>
    </source>
</reference>
<gene>
    <name evidence="13" type="ORF">C1645_685572</name>
</gene>
<dbReference type="STRING" id="658196.A0A397TKJ3"/>
<keyword evidence="7 11" id="KW-1133">Transmembrane helix</keyword>
<feature type="domain" description="Chitin synthase N-terminal" evidence="12">
    <location>
        <begin position="41"/>
        <end position="107"/>
    </location>
</feature>
<dbReference type="AlphaFoldDB" id="A0A397TKJ3"/>
<evidence type="ECO:0000259" key="12">
    <source>
        <dbReference type="Pfam" id="PF08407"/>
    </source>
</evidence>
<keyword evidence="8 11" id="KW-0472">Membrane</keyword>
<evidence type="ECO:0000256" key="4">
    <source>
        <dbReference type="ARBA" id="ARBA00022676"/>
    </source>
</evidence>
<dbReference type="PANTHER" id="PTHR22914:SF9">
    <property type="entry name" value="CHITIN SYNTHASE 1"/>
    <property type="match status" value="1"/>
</dbReference>
<feature type="transmembrane region" description="Helical" evidence="11">
    <location>
        <begin position="540"/>
        <end position="563"/>
    </location>
</feature>
<keyword evidence="14" id="KW-1185">Reference proteome</keyword>
<keyword evidence="4 11" id="KW-0328">Glycosyltransferase</keyword>
<evidence type="ECO:0000256" key="3">
    <source>
        <dbReference type="ARBA" id="ARBA00022475"/>
    </source>
</evidence>
<evidence type="ECO:0000256" key="7">
    <source>
        <dbReference type="ARBA" id="ARBA00022989"/>
    </source>
</evidence>
<dbReference type="Pfam" id="PF08407">
    <property type="entry name" value="Chitin_synth_1N"/>
    <property type="match status" value="1"/>
</dbReference>
<comment type="similarity">
    <text evidence="11">Belongs to the chitin synthase family.</text>
</comment>
<dbReference type="GO" id="GO:0006031">
    <property type="term" value="P:chitin biosynthetic process"/>
    <property type="evidence" value="ECO:0007669"/>
    <property type="project" value="UniProtKB-UniRule"/>
</dbReference>
<dbReference type="Pfam" id="PF01644">
    <property type="entry name" value="Chitin_synth_1"/>
    <property type="match status" value="1"/>
</dbReference>
<protein>
    <recommendedName>
        <fullName evidence="2 11">Chitin synthase</fullName>
        <ecNumber evidence="2 11">2.4.1.16</ecNumber>
    </recommendedName>
</protein>
<sequence>MQEQPQQTQGYSQTLPSAHFFNPNQEVQFAVEQDTYKPHRTKRVNLLEGHFVVECPVPSKLLSIVPKKDDKEFTHMRYTACTCDPNKFKEDKYTLRQQFFEKGRQTELFIGITMYNEDEVLFARTFHSVVKNIVHLCSRSRSRTWGKEGWKKVVVCIVSDGRKEISQHVLAYLAVIGVYQEGIAKNQVNGRDVSAHIYEYTTQISIDPENKLMDADEGVVPIQVIFCLKEKQSKKINSHRWFFNAFGPILNPNICVLLDVGTKPGGTSIYHLWKAFDINSNIAGACGEIIAMKGKAGVKLLNPIVASQNYEYKMSNILDKPLESVFGYITVLPGAFSAYRFVALQNDSNGNGPLASYFLGETQQGDDADIFTANMYLAEDRILCFELVVKRNCSWVLHYVKSAYAETDVPDSVPELISQRRRWLNGSFFTSVYAISHTFSIWRSDHNFIRKFLLHVEMTYQLFNLIFSWFALGNFYLAFYIFSHYLTQPDVVDEGNSKALWNVETGKIIFEILQYVYLSLLLIQFILAMGNRPRDLKWMYNFSVTLYAIFMMYLLFAASWIAYKGISERGVNRTIKDFNINSLISKNVSFWSIIFSVASTYGIYFIASFLFFEPWHLISSSLQYLLLIPFYINILNVYAFCNIHDVSWGTKDDTSTKHDLGVVRTTEKGEVEIEFPVEHDDVNTTYEEARNKLLRRTEVKHQSKVDKPRIFRTRVVLFWLFSNAILVIGIINGNSSLLWGYMLTLLWSISGLAAFRFIGSCMFLLARLFTG</sequence>
<feature type="transmembrane region" description="Helical" evidence="11">
    <location>
        <begin position="745"/>
        <end position="766"/>
    </location>
</feature>
<comment type="subcellular location">
    <subcellularLocation>
        <location evidence="1 11">Cell membrane</location>
        <topology evidence="1 11">Multi-pass membrane protein</topology>
    </subcellularLocation>
</comment>
<name>A0A397TKJ3_9GLOM</name>
<dbReference type="GO" id="GO:0071555">
    <property type="term" value="P:cell wall organization"/>
    <property type="evidence" value="ECO:0007669"/>
    <property type="project" value="UniProtKB-KW"/>
</dbReference>
<evidence type="ECO:0000256" key="1">
    <source>
        <dbReference type="ARBA" id="ARBA00004651"/>
    </source>
</evidence>
<evidence type="ECO:0000256" key="8">
    <source>
        <dbReference type="ARBA" id="ARBA00023136"/>
    </source>
</evidence>
<feature type="transmembrane region" description="Helical" evidence="11">
    <location>
        <begin position="462"/>
        <end position="482"/>
    </location>
</feature>
<feature type="transmembrane region" description="Helical" evidence="11">
    <location>
        <begin position="715"/>
        <end position="733"/>
    </location>
</feature>
<feature type="transmembrane region" description="Helical" evidence="11">
    <location>
        <begin position="508"/>
        <end position="528"/>
    </location>
</feature>
<dbReference type="CDD" id="cd04190">
    <property type="entry name" value="Chitin_synth_C"/>
    <property type="match status" value="1"/>
</dbReference>
<keyword evidence="3 11" id="KW-1003">Cell membrane</keyword>
<keyword evidence="6 11" id="KW-0812">Transmembrane</keyword>
<keyword evidence="9 11" id="KW-0961">Cell wall biogenesis/degradation</keyword>
<dbReference type="GO" id="GO:0005886">
    <property type="term" value="C:plasma membrane"/>
    <property type="evidence" value="ECO:0007669"/>
    <property type="project" value="UniProtKB-SubCell"/>
</dbReference>
<dbReference type="GO" id="GO:0030428">
    <property type="term" value="C:cell septum"/>
    <property type="evidence" value="ECO:0007669"/>
    <property type="project" value="TreeGrafter"/>
</dbReference>
<dbReference type="InterPro" id="IPR029044">
    <property type="entry name" value="Nucleotide-diphossugar_trans"/>
</dbReference>
<dbReference type="EC" id="2.4.1.16" evidence="2 11"/>
<evidence type="ECO:0000256" key="11">
    <source>
        <dbReference type="RuleBase" id="RU366040"/>
    </source>
</evidence>
<dbReference type="InterPro" id="IPR004835">
    <property type="entry name" value="Chitin_synth"/>
</dbReference>
<dbReference type="GO" id="GO:0004100">
    <property type="term" value="F:chitin synthase activity"/>
    <property type="evidence" value="ECO:0007669"/>
    <property type="project" value="UniProtKB-UniRule"/>
</dbReference>
<evidence type="ECO:0000256" key="6">
    <source>
        <dbReference type="ARBA" id="ARBA00022692"/>
    </source>
</evidence>
<keyword evidence="5 11" id="KW-0808">Transferase</keyword>
<evidence type="ECO:0000313" key="13">
    <source>
        <dbReference type="EMBL" id="RIA98760.1"/>
    </source>
</evidence>
<dbReference type="SUPFAM" id="SSF53448">
    <property type="entry name" value="Nucleotide-diphospho-sugar transferases"/>
    <property type="match status" value="1"/>
</dbReference>
<dbReference type="Proteomes" id="UP000265703">
    <property type="component" value="Unassembled WGS sequence"/>
</dbReference>
<evidence type="ECO:0000256" key="2">
    <source>
        <dbReference type="ARBA" id="ARBA00012543"/>
    </source>
</evidence>
<feature type="transmembrane region" description="Helical" evidence="11">
    <location>
        <begin position="588"/>
        <end position="612"/>
    </location>
</feature>
<dbReference type="EMBL" id="QKYT01000012">
    <property type="protein sequence ID" value="RIA98760.1"/>
    <property type="molecule type" value="Genomic_DNA"/>
</dbReference>
<comment type="caution">
    <text evidence="13">The sequence shown here is derived from an EMBL/GenBank/DDBJ whole genome shotgun (WGS) entry which is preliminary data.</text>
</comment>
<comment type="catalytic activity">
    <reaction evidence="11">
        <text>[(1-&gt;4)-N-acetyl-beta-D-glucosaminyl](n) + UDP-N-acetyl-alpha-D-glucosamine = [(1-&gt;4)-N-acetyl-beta-D-glucosaminyl](n+1) + UDP + H(+)</text>
        <dbReference type="Rhea" id="RHEA:16637"/>
        <dbReference type="Rhea" id="RHEA-COMP:9593"/>
        <dbReference type="Rhea" id="RHEA-COMP:9595"/>
        <dbReference type="ChEBI" id="CHEBI:15378"/>
        <dbReference type="ChEBI" id="CHEBI:17029"/>
        <dbReference type="ChEBI" id="CHEBI:57705"/>
        <dbReference type="ChEBI" id="CHEBI:58223"/>
        <dbReference type="EC" id="2.4.1.16"/>
    </reaction>
</comment>
<evidence type="ECO:0000256" key="10">
    <source>
        <dbReference type="ARBA" id="ARBA00024009"/>
    </source>
</evidence>
<comment type="function">
    <text evidence="10 11">Polymerizes chitin, a structural polymer of the cell wall and septum, by transferring the sugar moiety of UDP-GlcNAc to the non-reducing end of the growing chitin polymer.</text>
</comment>
<evidence type="ECO:0000256" key="9">
    <source>
        <dbReference type="ARBA" id="ARBA00023316"/>
    </source>
</evidence>
<accession>A0A397TKJ3</accession>
<evidence type="ECO:0000313" key="14">
    <source>
        <dbReference type="Proteomes" id="UP000265703"/>
    </source>
</evidence>
<dbReference type="OrthoDB" id="26569at2759"/>
<evidence type="ECO:0000256" key="5">
    <source>
        <dbReference type="ARBA" id="ARBA00022679"/>
    </source>
</evidence>
<dbReference type="InterPro" id="IPR013616">
    <property type="entry name" value="Chitin_synth_N"/>
</dbReference>
<dbReference type="PANTHER" id="PTHR22914">
    <property type="entry name" value="CHITIN SYNTHASE"/>
    <property type="match status" value="1"/>
</dbReference>
<organism evidence="13 14">
    <name type="scientific">Glomus cerebriforme</name>
    <dbReference type="NCBI Taxonomy" id="658196"/>
    <lineage>
        <taxon>Eukaryota</taxon>
        <taxon>Fungi</taxon>
        <taxon>Fungi incertae sedis</taxon>
        <taxon>Mucoromycota</taxon>
        <taxon>Glomeromycotina</taxon>
        <taxon>Glomeromycetes</taxon>
        <taxon>Glomerales</taxon>
        <taxon>Glomeraceae</taxon>
        <taxon>Glomus</taxon>
    </lineage>
</organism>